<dbReference type="PANTHER" id="PTHR20900">
    <property type="entry name" value="NADH:UBIQUINONE OXIDOREDUCTASE B18-LIKE SUBUNIT"/>
    <property type="match status" value="1"/>
</dbReference>
<dbReference type="PROSITE" id="PS51808">
    <property type="entry name" value="CHCH"/>
    <property type="match status" value="1"/>
</dbReference>
<evidence type="ECO:0000256" key="6">
    <source>
        <dbReference type="ARBA" id="ARBA00022448"/>
    </source>
</evidence>
<keyword evidence="10" id="KW-0496">Mitochondrion</keyword>
<evidence type="ECO:0000313" key="13">
    <source>
        <dbReference type="EMBL" id="CEF96859.1"/>
    </source>
</evidence>
<keyword evidence="8" id="KW-0999">Mitochondrion inner membrane</keyword>
<dbReference type="STRING" id="70448.A0A090M4F5"/>
<comment type="similarity">
    <text evidence="4">Belongs to the complex I NDUFB7 subunit family.</text>
</comment>
<evidence type="ECO:0000256" key="3">
    <source>
        <dbReference type="ARBA" id="ARBA00004637"/>
    </source>
</evidence>
<dbReference type="FunCoup" id="A0A090M4F5">
    <property type="interactions" value="1604"/>
</dbReference>
<proteinExistence type="inferred from homology"/>
<keyword evidence="6" id="KW-0813">Transport</keyword>
<gene>
    <name evidence="13" type="ORF">OT_ostta01g05540</name>
</gene>
<evidence type="ECO:0000256" key="4">
    <source>
        <dbReference type="ARBA" id="ARBA00008006"/>
    </source>
</evidence>
<dbReference type="Proteomes" id="UP000009170">
    <property type="component" value="Unassembled WGS sequence"/>
</dbReference>
<dbReference type="GO" id="GO:0005743">
    <property type="term" value="C:mitochondrial inner membrane"/>
    <property type="evidence" value="ECO:0007669"/>
    <property type="project" value="UniProtKB-SubCell"/>
</dbReference>
<evidence type="ECO:0000256" key="8">
    <source>
        <dbReference type="ARBA" id="ARBA00022792"/>
    </source>
</evidence>
<dbReference type="KEGG" id="ota:OT_ostta01g05540"/>
<keyword evidence="11" id="KW-0472">Membrane</keyword>
<organism evidence="13 14">
    <name type="scientific">Ostreococcus tauri</name>
    <name type="common">Marine green alga</name>
    <dbReference type="NCBI Taxonomy" id="70448"/>
    <lineage>
        <taxon>Eukaryota</taxon>
        <taxon>Viridiplantae</taxon>
        <taxon>Chlorophyta</taxon>
        <taxon>Mamiellophyceae</taxon>
        <taxon>Mamiellales</taxon>
        <taxon>Bathycoccaceae</taxon>
        <taxon>Ostreococcus</taxon>
    </lineage>
</organism>
<dbReference type="EMBL" id="CAID01000001">
    <property type="protein sequence ID" value="CEF96859.1"/>
    <property type="molecule type" value="Genomic_DNA"/>
</dbReference>
<evidence type="ECO:0000313" key="14">
    <source>
        <dbReference type="Proteomes" id="UP000009170"/>
    </source>
</evidence>
<dbReference type="AlphaFoldDB" id="A0A090M4F5"/>
<keyword evidence="12" id="KW-1015">Disulfide bond</keyword>
<comment type="caution">
    <text evidence="13">The sequence shown here is derived from an EMBL/GenBank/DDBJ whole genome shotgun (WGS) entry which is preliminary data.</text>
</comment>
<comment type="function">
    <text evidence="1">Accessory subunit of the mitochondrial membrane respiratory chain NADH dehydrogenase (Complex I), that is believed not to be involved in catalysis. Complex I functions in the transfer of electrons from NADH to the respiratory chain. The immediate electron acceptor for the enzyme is believed to be ubiquinone.</text>
</comment>
<evidence type="ECO:0000256" key="12">
    <source>
        <dbReference type="ARBA" id="ARBA00023157"/>
    </source>
</evidence>
<dbReference type="OrthoDB" id="268414at2759"/>
<evidence type="ECO:0000256" key="10">
    <source>
        <dbReference type="ARBA" id="ARBA00023128"/>
    </source>
</evidence>
<keyword evidence="9" id="KW-0249">Electron transport</keyword>
<dbReference type="RefSeq" id="XP_022838341.1">
    <property type="nucleotide sequence ID" value="XM_022985468.1"/>
</dbReference>
<evidence type="ECO:0000256" key="1">
    <source>
        <dbReference type="ARBA" id="ARBA00003195"/>
    </source>
</evidence>
<protein>
    <recommendedName>
        <fullName evidence="5">NADH dehydrogenase [ubiquinone] 1 beta subcomplex subunit 7</fullName>
    </recommendedName>
</protein>
<accession>A0A090M4F5</accession>
<reference evidence="14" key="1">
    <citation type="journal article" date="2006" name="Proc. Natl. Acad. Sci. U.S.A.">
        <title>Genome analysis of the smallest free-living eukaryote Ostreococcus tauri unveils many unique features.</title>
        <authorList>
            <person name="Derelle E."/>
            <person name="Ferraz C."/>
            <person name="Rombauts S."/>
            <person name="Rouze P."/>
            <person name="Worden A.Z."/>
            <person name="Robbens S."/>
            <person name="Partensky F."/>
            <person name="Degroeve S."/>
            <person name="Echeynie S."/>
            <person name="Cooke R."/>
            <person name="Saeys Y."/>
            <person name="Wuyts J."/>
            <person name="Jabbari K."/>
            <person name="Bowler C."/>
            <person name="Panaud O."/>
            <person name="Piegu B."/>
            <person name="Ball S.G."/>
            <person name="Ral J.-P."/>
            <person name="Bouget F.-Y."/>
            <person name="Piganeau G."/>
            <person name="De Baets B."/>
            <person name="Picard A."/>
            <person name="Delseny M."/>
            <person name="Demaille J."/>
            <person name="Van de Peer Y."/>
            <person name="Moreau H."/>
        </authorList>
    </citation>
    <scope>NUCLEOTIDE SEQUENCE [LARGE SCALE GENOMIC DNA]</scope>
    <source>
        <strain evidence="14">OTTH 0595 / CCAP 157/2 / RCC745</strain>
    </source>
</reference>
<dbReference type="Pfam" id="PF05676">
    <property type="entry name" value="NDUF_B7"/>
    <property type="match status" value="1"/>
</dbReference>
<evidence type="ECO:0000256" key="7">
    <source>
        <dbReference type="ARBA" id="ARBA00022660"/>
    </source>
</evidence>
<evidence type="ECO:0000256" key="11">
    <source>
        <dbReference type="ARBA" id="ARBA00023136"/>
    </source>
</evidence>
<comment type="subcellular location">
    <subcellularLocation>
        <location evidence="3">Mitochondrion inner membrane</location>
        <topology evidence="3">Peripheral membrane protein</topology>
    </subcellularLocation>
    <subcellularLocation>
        <location evidence="2">Mitochondrion intermembrane space</location>
    </subcellularLocation>
</comment>
<evidence type="ECO:0000256" key="5">
    <source>
        <dbReference type="ARBA" id="ARBA00018677"/>
    </source>
</evidence>
<evidence type="ECO:0000256" key="2">
    <source>
        <dbReference type="ARBA" id="ARBA00004569"/>
    </source>
</evidence>
<dbReference type="PANTHER" id="PTHR20900:SF0">
    <property type="entry name" value="NADH DEHYDROGENASE [UBIQUINONE] 1 BETA SUBCOMPLEX SUBUNIT 7"/>
    <property type="match status" value="1"/>
</dbReference>
<reference evidence="13 14" key="2">
    <citation type="journal article" date="2014" name="BMC Genomics">
        <title>An improved genome of the model marine alga Ostreococcus tauri unfolds by assessing Illumina de novo assemblies.</title>
        <authorList>
            <person name="Blanc-Mathieu R."/>
            <person name="Verhelst B."/>
            <person name="Derelle E."/>
            <person name="Rombauts S."/>
            <person name="Bouget F.Y."/>
            <person name="Carre I."/>
            <person name="Chateau A."/>
            <person name="Eyre-Walker A."/>
            <person name="Grimsley N."/>
            <person name="Moreau H."/>
            <person name="Piegu B."/>
            <person name="Rivals E."/>
            <person name="Schackwitz W."/>
            <person name="Van de Peer Y."/>
            <person name="Piganeau G."/>
        </authorList>
    </citation>
    <scope>NUCLEOTIDE SEQUENCE [LARGE SCALE GENOMIC DNA]</scope>
    <source>
        <strain evidence="14">OTTH 0595 / CCAP 157/2 / RCC745</strain>
    </source>
</reference>
<keyword evidence="14" id="KW-1185">Reference proteome</keyword>
<dbReference type="InterPro" id="IPR008698">
    <property type="entry name" value="NDUB7"/>
</dbReference>
<evidence type="ECO:0000256" key="9">
    <source>
        <dbReference type="ARBA" id="ARBA00022982"/>
    </source>
</evidence>
<dbReference type="GO" id="GO:0005758">
    <property type="term" value="C:mitochondrial intermembrane space"/>
    <property type="evidence" value="ECO:0007669"/>
    <property type="project" value="UniProtKB-SubCell"/>
</dbReference>
<keyword evidence="7" id="KW-0679">Respiratory chain</keyword>
<dbReference type="InParanoid" id="A0A090M4F5"/>
<dbReference type="GeneID" id="34945551"/>
<name>A0A090M4F5_OSTTA</name>
<sequence>MGTASEMIATREEMREAKLDIGYRDFCAHLLIPLNECRRKSFFLPWKCEHERHVYEKCQYKEYMKRVAAMKASKE</sequence>